<accession>A0A4R8QG68</accession>
<evidence type="ECO:0000313" key="2">
    <source>
        <dbReference type="EMBL" id="TDZ32933.1"/>
    </source>
</evidence>
<dbReference type="PANTHER" id="PTHR38167">
    <property type="entry name" value="C2H2-TYPE DOMAIN-CONTAINING PROTEIN"/>
    <property type="match status" value="1"/>
</dbReference>
<comment type="caution">
    <text evidence="2">The sequence shown here is derived from an EMBL/GenBank/DDBJ whole genome shotgun (WGS) entry which is preliminary data.</text>
</comment>
<dbReference type="Proteomes" id="UP000295083">
    <property type="component" value="Unassembled WGS sequence"/>
</dbReference>
<proteinExistence type="predicted"/>
<evidence type="ECO:0000313" key="3">
    <source>
        <dbReference type="Proteomes" id="UP000295083"/>
    </source>
</evidence>
<dbReference type="PANTHER" id="PTHR38167:SF1">
    <property type="entry name" value="C2H2-TYPE DOMAIN-CONTAINING PROTEIN"/>
    <property type="match status" value="1"/>
</dbReference>
<sequence length="254" mass="28420">MATYRDNFSSDQWTDHLDIIRSLPEAKLRTIVATLCRHEGIKDKFVQLAVMDSKYLVCGQCEKPFDKDNNKMNDCVYHPGDFEWDPDSDEWADDDGMISETEYNTNPDFKADFPMGFRWSCCEISGNVKGCETSRHEALIDYDTGRPKIALHPPVGHVRRGIIAANGPLPDTTERVDGGEESDFLEEEEEEEEGEGEGEDDSEQGQQEDTEELQILEERSVNKRKAVDEGDASNATDAKKTKTGANGDGVESVA</sequence>
<evidence type="ECO:0008006" key="4">
    <source>
        <dbReference type="Google" id="ProtNLM"/>
    </source>
</evidence>
<name>A0A4R8QG68_9PEZI</name>
<feature type="compositionally biased region" description="Basic and acidic residues" evidence="1">
    <location>
        <begin position="216"/>
        <end position="228"/>
    </location>
</feature>
<protein>
    <recommendedName>
        <fullName evidence="4">C2H2-type domain-containing protein</fullName>
    </recommendedName>
</protein>
<feature type="compositionally biased region" description="Acidic residues" evidence="1">
    <location>
        <begin position="179"/>
        <end position="215"/>
    </location>
</feature>
<dbReference type="AlphaFoldDB" id="A0A4R8QG68"/>
<feature type="region of interest" description="Disordered" evidence="1">
    <location>
        <begin position="164"/>
        <end position="254"/>
    </location>
</feature>
<gene>
    <name evidence="2" type="ORF">C8035_v006155</name>
</gene>
<keyword evidence="3" id="KW-1185">Reference proteome</keyword>
<dbReference type="EMBL" id="QAPG01000070">
    <property type="protein sequence ID" value="TDZ32933.1"/>
    <property type="molecule type" value="Genomic_DNA"/>
</dbReference>
<evidence type="ECO:0000256" key="1">
    <source>
        <dbReference type="SAM" id="MobiDB-lite"/>
    </source>
</evidence>
<reference evidence="2 3" key="1">
    <citation type="submission" date="2018-11" db="EMBL/GenBank/DDBJ databases">
        <title>Genome sequence and assembly of Colletotrichum spinosum.</title>
        <authorList>
            <person name="Gan P."/>
            <person name="Shirasu K."/>
        </authorList>
    </citation>
    <scope>NUCLEOTIDE SEQUENCE [LARGE SCALE GENOMIC DNA]</scope>
    <source>
        <strain evidence="2 3">CBS 515.97</strain>
    </source>
</reference>
<organism evidence="2 3">
    <name type="scientific">Colletotrichum spinosum</name>
    <dbReference type="NCBI Taxonomy" id="1347390"/>
    <lineage>
        <taxon>Eukaryota</taxon>
        <taxon>Fungi</taxon>
        <taxon>Dikarya</taxon>
        <taxon>Ascomycota</taxon>
        <taxon>Pezizomycotina</taxon>
        <taxon>Sordariomycetes</taxon>
        <taxon>Hypocreomycetidae</taxon>
        <taxon>Glomerellales</taxon>
        <taxon>Glomerellaceae</taxon>
        <taxon>Colletotrichum</taxon>
        <taxon>Colletotrichum orbiculare species complex</taxon>
    </lineage>
</organism>